<proteinExistence type="inferred from homology"/>
<comment type="subunit">
    <text evidence="7 9">Part of the 50S ribosomal subunit. Forms a cluster with proteins L14 and L19.</text>
</comment>
<dbReference type="SUPFAM" id="SSF50447">
    <property type="entry name" value="Translation proteins"/>
    <property type="match status" value="1"/>
</dbReference>
<dbReference type="HAMAP" id="MF_01325_B">
    <property type="entry name" value="Ribosomal_uL3_B"/>
    <property type="match status" value="1"/>
</dbReference>
<comment type="similarity">
    <text evidence="1 7 8">Belongs to the universal ribosomal protein uL3 family.</text>
</comment>
<evidence type="ECO:0000256" key="1">
    <source>
        <dbReference type="ARBA" id="ARBA00006540"/>
    </source>
</evidence>
<dbReference type="FunFam" id="2.40.30.10:FF:000004">
    <property type="entry name" value="50S ribosomal protein L3"/>
    <property type="match status" value="1"/>
</dbReference>
<evidence type="ECO:0000256" key="6">
    <source>
        <dbReference type="ARBA" id="ARBA00035243"/>
    </source>
</evidence>
<sequence>MNFQIGLIAKKLGMTQVFKDEGDRVPVTVLHVAGNTVTAHRTAERDTYTALQVGFAEKKASRASKPEKGAAEAAKVGTFYVHKEFRVPAAALAAHPVGSQLGADLFKEGARVDVTGTSKGKGYQGVIKRHNMEGEKNSHGQHEFFRHGGSIGCRKTPGRVHRGKRMTGHMGHERVTLQNLEIVKIDAERGLILVRGPVPGANNGFVTIRAAIKPAIKAGNNKP</sequence>
<dbReference type="Pfam" id="PF00297">
    <property type="entry name" value="Ribosomal_L3"/>
    <property type="match status" value="1"/>
</dbReference>
<dbReference type="GO" id="GO:0006412">
    <property type="term" value="P:translation"/>
    <property type="evidence" value="ECO:0007669"/>
    <property type="project" value="UniProtKB-UniRule"/>
</dbReference>
<name>A0A1I2EAT8_9BACT</name>
<evidence type="ECO:0000256" key="2">
    <source>
        <dbReference type="ARBA" id="ARBA00022730"/>
    </source>
</evidence>
<dbReference type="RefSeq" id="WP_096332528.1">
    <property type="nucleotide sequence ID" value="NZ_FOMX01000022.1"/>
</dbReference>
<accession>A0A1I2EAT8</accession>
<dbReference type="EMBL" id="FOMX01000022">
    <property type="protein sequence ID" value="SFE90114.1"/>
    <property type="molecule type" value="Genomic_DNA"/>
</dbReference>
<dbReference type="Gene3D" id="2.40.30.10">
    <property type="entry name" value="Translation factors"/>
    <property type="match status" value="1"/>
</dbReference>
<reference evidence="12" key="1">
    <citation type="submission" date="2016-10" db="EMBL/GenBank/DDBJ databases">
        <authorList>
            <person name="Varghese N."/>
            <person name="Submissions S."/>
        </authorList>
    </citation>
    <scope>NUCLEOTIDE SEQUENCE [LARGE SCALE GENOMIC DNA]</scope>
    <source>
        <strain evidence="12">ATCC 25963</strain>
    </source>
</reference>
<dbReference type="PANTHER" id="PTHR11229:SF16">
    <property type="entry name" value="LARGE RIBOSOMAL SUBUNIT PROTEIN UL3C"/>
    <property type="match status" value="1"/>
</dbReference>
<evidence type="ECO:0000256" key="8">
    <source>
        <dbReference type="RuleBase" id="RU003905"/>
    </source>
</evidence>
<feature type="region of interest" description="Disordered" evidence="10">
    <location>
        <begin position="145"/>
        <end position="168"/>
    </location>
</feature>
<evidence type="ECO:0000256" key="4">
    <source>
        <dbReference type="ARBA" id="ARBA00022980"/>
    </source>
</evidence>
<organism evidence="11 12">
    <name type="scientific">Nannocystis exedens</name>
    <dbReference type="NCBI Taxonomy" id="54"/>
    <lineage>
        <taxon>Bacteria</taxon>
        <taxon>Pseudomonadati</taxon>
        <taxon>Myxococcota</taxon>
        <taxon>Polyangia</taxon>
        <taxon>Nannocystales</taxon>
        <taxon>Nannocystaceae</taxon>
        <taxon>Nannocystis</taxon>
    </lineage>
</organism>
<dbReference type="PANTHER" id="PTHR11229">
    <property type="entry name" value="50S RIBOSOMAL PROTEIN L3"/>
    <property type="match status" value="1"/>
</dbReference>
<dbReference type="GO" id="GO:0019843">
    <property type="term" value="F:rRNA binding"/>
    <property type="evidence" value="ECO:0007669"/>
    <property type="project" value="UniProtKB-UniRule"/>
</dbReference>
<dbReference type="STRING" id="54.SAMN02745121_05990"/>
<dbReference type="InterPro" id="IPR019926">
    <property type="entry name" value="Ribosomal_uL3_CS"/>
</dbReference>
<protein>
    <recommendedName>
        <fullName evidence="6 7">Large ribosomal subunit protein uL3</fullName>
    </recommendedName>
</protein>
<dbReference type="AlphaFoldDB" id="A0A1I2EAT8"/>
<dbReference type="GO" id="GO:0003735">
    <property type="term" value="F:structural constituent of ribosome"/>
    <property type="evidence" value="ECO:0007669"/>
    <property type="project" value="UniProtKB-UniRule"/>
</dbReference>
<evidence type="ECO:0000313" key="12">
    <source>
        <dbReference type="Proteomes" id="UP000199400"/>
    </source>
</evidence>
<evidence type="ECO:0000313" key="11">
    <source>
        <dbReference type="EMBL" id="SFE90114.1"/>
    </source>
</evidence>
<evidence type="ECO:0000256" key="3">
    <source>
        <dbReference type="ARBA" id="ARBA00022884"/>
    </source>
</evidence>
<keyword evidence="4 7" id="KW-0689">Ribosomal protein</keyword>
<dbReference type="NCBIfam" id="TIGR03625">
    <property type="entry name" value="L3_bact"/>
    <property type="match status" value="1"/>
</dbReference>
<evidence type="ECO:0000256" key="7">
    <source>
        <dbReference type="HAMAP-Rule" id="MF_01325"/>
    </source>
</evidence>
<comment type="function">
    <text evidence="7 9">One of the primary rRNA binding proteins, it binds directly near the 3'-end of the 23S rRNA, where it nucleates assembly of the 50S subunit.</text>
</comment>
<keyword evidence="3 7" id="KW-0694">RNA-binding</keyword>
<dbReference type="PROSITE" id="PS00474">
    <property type="entry name" value="RIBOSOMAL_L3"/>
    <property type="match status" value="1"/>
</dbReference>
<dbReference type="InterPro" id="IPR000597">
    <property type="entry name" value="Ribosomal_uL3"/>
</dbReference>
<keyword evidence="5 7" id="KW-0687">Ribonucleoprotein</keyword>
<feature type="compositionally biased region" description="Basic residues" evidence="10">
    <location>
        <begin position="156"/>
        <end position="167"/>
    </location>
</feature>
<evidence type="ECO:0000256" key="5">
    <source>
        <dbReference type="ARBA" id="ARBA00023274"/>
    </source>
</evidence>
<dbReference type="Proteomes" id="UP000199400">
    <property type="component" value="Unassembled WGS sequence"/>
</dbReference>
<dbReference type="InterPro" id="IPR009000">
    <property type="entry name" value="Transl_B-barrel_sf"/>
</dbReference>
<keyword evidence="12" id="KW-1185">Reference proteome</keyword>
<evidence type="ECO:0000256" key="10">
    <source>
        <dbReference type="SAM" id="MobiDB-lite"/>
    </source>
</evidence>
<dbReference type="OrthoDB" id="9806135at2"/>
<gene>
    <name evidence="7" type="primary">rplC</name>
    <name evidence="11" type="ORF">SAMN02745121_05990</name>
</gene>
<dbReference type="InterPro" id="IPR019927">
    <property type="entry name" value="Ribosomal_uL3_bac/org-type"/>
</dbReference>
<dbReference type="Gene3D" id="3.30.160.810">
    <property type="match status" value="1"/>
</dbReference>
<evidence type="ECO:0000256" key="9">
    <source>
        <dbReference type="RuleBase" id="RU003906"/>
    </source>
</evidence>
<dbReference type="GO" id="GO:0022625">
    <property type="term" value="C:cytosolic large ribosomal subunit"/>
    <property type="evidence" value="ECO:0007669"/>
    <property type="project" value="TreeGrafter"/>
</dbReference>
<keyword evidence="2 7" id="KW-0699">rRNA-binding</keyword>